<feature type="non-terminal residue" evidence="1">
    <location>
        <position position="1"/>
    </location>
</feature>
<sequence>VVVVLVCNDYSDICGDCGHCCLSKEVNNEKQEIRTKKRLK</sequence>
<name>A0ACA9NVE6_9GLOM</name>
<protein>
    <submittedName>
        <fullName evidence="1">4722_t:CDS:1</fullName>
    </submittedName>
</protein>
<evidence type="ECO:0000313" key="2">
    <source>
        <dbReference type="Proteomes" id="UP000789860"/>
    </source>
</evidence>
<gene>
    <name evidence="1" type="ORF">SCALOS_LOCUS9363</name>
</gene>
<evidence type="ECO:0000313" key="1">
    <source>
        <dbReference type="EMBL" id="CAG8670624.1"/>
    </source>
</evidence>
<accession>A0ACA9NVE6</accession>
<organism evidence="1 2">
    <name type="scientific">Scutellospora calospora</name>
    <dbReference type="NCBI Taxonomy" id="85575"/>
    <lineage>
        <taxon>Eukaryota</taxon>
        <taxon>Fungi</taxon>
        <taxon>Fungi incertae sedis</taxon>
        <taxon>Mucoromycota</taxon>
        <taxon>Glomeromycotina</taxon>
        <taxon>Glomeromycetes</taxon>
        <taxon>Diversisporales</taxon>
        <taxon>Gigasporaceae</taxon>
        <taxon>Scutellospora</taxon>
    </lineage>
</organism>
<proteinExistence type="predicted"/>
<dbReference type="Proteomes" id="UP000789860">
    <property type="component" value="Unassembled WGS sequence"/>
</dbReference>
<reference evidence="1" key="1">
    <citation type="submission" date="2021-06" db="EMBL/GenBank/DDBJ databases">
        <authorList>
            <person name="Kallberg Y."/>
            <person name="Tangrot J."/>
            <person name="Rosling A."/>
        </authorList>
    </citation>
    <scope>NUCLEOTIDE SEQUENCE</scope>
    <source>
        <strain evidence="1">AU212A</strain>
    </source>
</reference>
<comment type="caution">
    <text evidence="1">The sequence shown here is derived from an EMBL/GenBank/DDBJ whole genome shotgun (WGS) entry which is preliminary data.</text>
</comment>
<keyword evidence="2" id="KW-1185">Reference proteome</keyword>
<dbReference type="EMBL" id="CAJVPM010028695">
    <property type="protein sequence ID" value="CAG8670624.1"/>
    <property type="molecule type" value="Genomic_DNA"/>
</dbReference>
<feature type="non-terminal residue" evidence="1">
    <location>
        <position position="40"/>
    </location>
</feature>